<dbReference type="AlphaFoldDB" id="N6U4I5"/>
<dbReference type="GO" id="GO:0004888">
    <property type="term" value="F:transmembrane signaling receptor activity"/>
    <property type="evidence" value="ECO:0007669"/>
    <property type="project" value="InterPro"/>
</dbReference>
<dbReference type="InterPro" id="IPR036734">
    <property type="entry name" value="Neur_chan_lig-bd_sf"/>
</dbReference>
<gene>
    <name evidence="21" type="primary">109538327</name>
    <name evidence="20" type="ORF">YQE_06957</name>
</gene>
<comment type="catalytic activity">
    <reaction evidence="12">
        <text>chloride(in) = chloride(out)</text>
        <dbReference type="Rhea" id="RHEA:29823"/>
        <dbReference type="ChEBI" id="CHEBI:17996"/>
    </reaction>
    <physiologicalReaction direction="left-to-right" evidence="12">
        <dbReference type="Rhea" id="RHEA:29824"/>
    </physiologicalReaction>
</comment>
<dbReference type="PANTHER" id="PTHR18945">
    <property type="entry name" value="NEUROTRANSMITTER GATED ION CHANNEL"/>
    <property type="match status" value="1"/>
</dbReference>
<dbReference type="Proteomes" id="UP000019118">
    <property type="component" value="Unassembled WGS sequence"/>
</dbReference>
<dbReference type="EnsemblMetazoa" id="XM_019905515.1">
    <property type="protein sequence ID" value="XP_019761074.1"/>
    <property type="gene ID" value="LOC109538327"/>
</dbReference>
<evidence type="ECO:0000256" key="7">
    <source>
        <dbReference type="ARBA" id="ARBA00023065"/>
    </source>
</evidence>
<keyword evidence="10" id="KW-1071">Ligand-gated ion channel</keyword>
<feature type="transmembrane region" description="Helical" evidence="16">
    <location>
        <begin position="396"/>
        <end position="419"/>
    </location>
</feature>
<keyword evidence="11 16" id="KW-0407">Ion channel</keyword>
<feature type="compositionally biased region" description="Polar residues" evidence="17">
    <location>
        <begin position="66"/>
        <end position="78"/>
    </location>
</feature>
<keyword evidence="2 16" id="KW-0813">Transport</keyword>
<evidence type="ECO:0000259" key="19">
    <source>
        <dbReference type="Pfam" id="PF02932"/>
    </source>
</evidence>
<dbReference type="FunFam" id="2.70.170.10:FF:000042">
    <property type="entry name" value="Blast:Glycine receptor subunit alpha-3"/>
    <property type="match status" value="1"/>
</dbReference>
<dbReference type="KEGG" id="dpa:109538327"/>
<dbReference type="OMA" id="AYIYFMQ"/>
<dbReference type="EMBL" id="KB740975">
    <property type="protein sequence ID" value="ENN76505.1"/>
    <property type="molecule type" value="Genomic_DNA"/>
</dbReference>
<evidence type="ECO:0000256" key="2">
    <source>
        <dbReference type="ARBA" id="ARBA00022448"/>
    </source>
</evidence>
<feature type="transmembrane region" description="Helical" evidence="16">
    <location>
        <begin position="331"/>
        <end position="355"/>
    </location>
</feature>
<comment type="subcellular location">
    <subcellularLocation>
        <location evidence="1">Cell membrane</location>
        <topology evidence="1">Multi-pass membrane protein</topology>
    </subcellularLocation>
</comment>
<organism evidence="20">
    <name type="scientific">Dendroctonus ponderosae</name>
    <name type="common">Mountain pine beetle</name>
    <dbReference type="NCBI Taxonomy" id="77166"/>
    <lineage>
        <taxon>Eukaryota</taxon>
        <taxon>Metazoa</taxon>
        <taxon>Ecdysozoa</taxon>
        <taxon>Arthropoda</taxon>
        <taxon>Hexapoda</taxon>
        <taxon>Insecta</taxon>
        <taxon>Pterygota</taxon>
        <taxon>Neoptera</taxon>
        <taxon>Endopterygota</taxon>
        <taxon>Coleoptera</taxon>
        <taxon>Polyphaga</taxon>
        <taxon>Cucujiformia</taxon>
        <taxon>Curculionidae</taxon>
        <taxon>Scolytinae</taxon>
        <taxon>Dendroctonus</taxon>
    </lineage>
</organism>
<feature type="region of interest" description="Disordered" evidence="17">
    <location>
        <begin position="61"/>
        <end position="97"/>
    </location>
</feature>
<keyword evidence="22" id="KW-1185">Reference proteome</keyword>
<dbReference type="Pfam" id="PF02932">
    <property type="entry name" value="Neur_chan_memb"/>
    <property type="match status" value="1"/>
</dbReference>
<dbReference type="InterPro" id="IPR006201">
    <property type="entry name" value="Neur_channel"/>
</dbReference>
<dbReference type="PROSITE" id="PS00236">
    <property type="entry name" value="NEUROTR_ION_CHANNEL"/>
    <property type="match status" value="1"/>
</dbReference>
<evidence type="ECO:0000313" key="21">
    <source>
        <dbReference type="EnsemblMetazoa" id="XP_019761074.1"/>
    </source>
</evidence>
<dbReference type="OrthoDB" id="3176171at2759"/>
<keyword evidence="9" id="KW-0325">Glycoprotein</keyword>
<dbReference type="Pfam" id="PF02931">
    <property type="entry name" value="Neur_chan_LBD"/>
    <property type="match status" value="1"/>
</dbReference>
<keyword evidence="5" id="KW-0732">Signal</keyword>
<feature type="transmembrane region" description="Helical" evidence="16">
    <location>
        <begin position="364"/>
        <end position="381"/>
    </location>
</feature>
<evidence type="ECO:0000259" key="18">
    <source>
        <dbReference type="Pfam" id="PF02931"/>
    </source>
</evidence>
<dbReference type="CDD" id="cd19049">
    <property type="entry name" value="LGIC_TM_anion"/>
    <property type="match status" value="1"/>
</dbReference>
<evidence type="ECO:0000256" key="13">
    <source>
        <dbReference type="ARBA" id="ARBA00061606"/>
    </source>
</evidence>
<keyword evidence="4 16" id="KW-0812">Transmembrane</keyword>
<dbReference type="InterPro" id="IPR006202">
    <property type="entry name" value="Neur_chan_lig-bd"/>
</dbReference>
<dbReference type="PRINTS" id="PR00253">
    <property type="entry name" value="GABAARECEPTR"/>
</dbReference>
<protein>
    <recommendedName>
        <fullName evidence="14">pH-sensitive chloride channel 2</fullName>
    </recommendedName>
    <alternativeName>
        <fullName evidence="15">Ligand-gated chloride channel protein hodor</fullName>
    </alternativeName>
</protein>
<evidence type="ECO:0000256" key="10">
    <source>
        <dbReference type="ARBA" id="ARBA00023286"/>
    </source>
</evidence>
<keyword evidence="3" id="KW-1003">Cell membrane</keyword>
<reference evidence="21" key="2">
    <citation type="submission" date="2024-08" db="UniProtKB">
        <authorList>
            <consortium name="EnsemblMetazoa"/>
        </authorList>
    </citation>
    <scope>IDENTIFICATION</scope>
</reference>
<feature type="compositionally biased region" description="Low complexity" evidence="17">
    <location>
        <begin position="79"/>
        <end position="94"/>
    </location>
</feature>
<sequence length="574" mass="65663">MFSVEVFKIIRFAFVVFAVICYFEPLTYCQAIPMTSIESRSAVQFIPNGSDLSTNLQPAVEETKSNDPVNVTSTELSSTQAPTATTTQQTTETTTHSRPVDISCLPMNLMGEMDHVTQEEFTSKLTDSCRYDRLIKPTVPKLLEVNMQIDLTHIESSDAQQMKSYILVQLGYKDVRLKYDTYSPKRGCIQGEEPLRNKIWVPHITVRNERESSMMGLDGKDIFVQVMPDGEVNYSYRMTLTFYCWMDLKKFPFDYQICRITWISWSYDTTNLLLKWSNEDPVQIAKNLHLTEFVLDSFWTEASTVPASFSTGGLVGNYSALTFKFKLRREIGYYIMDYFLPSMFLVATSWVTFWLQADASAPRAVLGTSTMLSFITLNGGLTKNLPKVSYIKASEIWFLGCSTFIFCAMAEFAFVNVIWRRRKQVEVKKASSKHILIGAVTPSLARRHVRRIESFNSIYKTRSCTSLNENDENEKENSQNNYLTVHSFPTSIQSIPTIKIPNSSQDELINIEDHVTTIPVPGKPGDKRNSPPHQAWTTMTPHEVANWIDKKSRIAFPVAFIIFNLFYWSFVYAL</sequence>
<evidence type="ECO:0000256" key="8">
    <source>
        <dbReference type="ARBA" id="ARBA00023136"/>
    </source>
</evidence>
<dbReference type="GO" id="GO:0005230">
    <property type="term" value="F:extracellular ligand-gated monoatomic ion channel activity"/>
    <property type="evidence" value="ECO:0007669"/>
    <property type="project" value="InterPro"/>
</dbReference>
<feature type="transmembrane region" description="Helical" evidence="16">
    <location>
        <begin position="554"/>
        <end position="573"/>
    </location>
</feature>
<keyword evidence="8 16" id="KW-0472">Membrane</keyword>
<evidence type="ECO:0000256" key="4">
    <source>
        <dbReference type="ARBA" id="ARBA00022692"/>
    </source>
</evidence>
<evidence type="ECO:0000256" key="17">
    <source>
        <dbReference type="SAM" id="MobiDB-lite"/>
    </source>
</evidence>
<keyword evidence="6 16" id="KW-1133">Transmembrane helix</keyword>
<feature type="domain" description="Neurotransmitter-gated ion-channel transmembrane" evidence="19">
    <location>
        <begin position="340"/>
        <end position="568"/>
    </location>
</feature>
<evidence type="ECO:0000256" key="5">
    <source>
        <dbReference type="ARBA" id="ARBA00022729"/>
    </source>
</evidence>
<evidence type="ECO:0000313" key="20">
    <source>
        <dbReference type="EMBL" id="ENN76505.1"/>
    </source>
</evidence>
<evidence type="ECO:0000256" key="15">
    <source>
        <dbReference type="ARBA" id="ARBA00082029"/>
    </source>
</evidence>
<evidence type="ECO:0000313" key="22">
    <source>
        <dbReference type="Proteomes" id="UP000019118"/>
    </source>
</evidence>
<name>N6U4I5_DENPD</name>
<dbReference type="InterPro" id="IPR018000">
    <property type="entry name" value="Neurotransmitter_ion_chnl_CS"/>
</dbReference>
<dbReference type="Gene3D" id="2.70.170.10">
    <property type="entry name" value="Neurotransmitter-gated ion-channel ligand-binding domain"/>
    <property type="match status" value="1"/>
</dbReference>
<dbReference type="CDD" id="cd18987">
    <property type="entry name" value="LGIC_ECD_anion"/>
    <property type="match status" value="1"/>
</dbReference>
<evidence type="ECO:0000256" key="6">
    <source>
        <dbReference type="ARBA" id="ARBA00022989"/>
    </source>
</evidence>
<dbReference type="InterPro" id="IPR036719">
    <property type="entry name" value="Neuro-gated_channel_TM_sf"/>
</dbReference>
<dbReference type="GO" id="GO:0005254">
    <property type="term" value="F:chloride channel activity"/>
    <property type="evidence" value="ECO:0007669"/>
    <property type="project" value="UniProtKB-ARBA"/>
</dbReference>
<evidence type="ECO:0000256" key="1">
    <source>
        <dbReference type="ARBA" id="ARBA00004651"/>
    </source>
</evidence>
<evidence type="ECO:0000256" key="11">
    <source>
        <dbReference type="ARBA" id="ARBA00023303"/>
    </source>
</evidence>
<comment type="similarity">
    <text evidence="13 16">Belongs to the ligand-gated ion channel (TC 1.A.9) family.</text>
</comment>
<feature type="non-terminal residue" evidence="20">
    <location>
        <position position="1"/>
    </location>
</feature>
<evidence type="ECO:0000256" key="16">
    <source>
        <dbReference type="RuleBase" id="RU000687"/>
    </source>
</evidence>
<proteinExistence type="inferred from homology"/>
<dbReference type="InterPro" id="IPR038050">
    <property type="entry name" value="Neuro_actylchol_rec"/>
</dbReference>
<dbReference type="SUPFAM" id="SSF63712">
    <property type="entry name" value="Nicotinic receptor ligand binding domain-like"/>
    <property type="match status" value="1"/>
</dbReference>
<evidence type="ECO:0000256" key="14">
    <source>
        <dbReference type="ARBA" id="ARBA00073427"/>
    </source>
</evidence>
<evidence type="ECO:0000256" key="12">
    <source>
        <dbReference type="ARBA" id="ARBA00051122"/>
    </source>
</evidence>
<dbReference type="PRINTS" id="PR00252">
    <property type="entry name" value="NRIONCHANNEL"/>
</dbReference>
<evidence type="ECO:0000256" key="3">
    <source>
        <dbReference type="ARBA" id="ARBA00022475"/>
    </source>
</evidence>
<dbReference type="GO" id="GO:0099095">
    <property type="term" value="F:ligand-gated monoatomic anion channel activity"/>
    <property type="evidence" value="ECO:0007669"/>
    <property type="project" value="UniProtKB-ARBA"/>
</dbReference>
<keyword evidence="7 16" id="KW-0406">Ion transport</keyword>
<dbReference type="GO" id="GO:0005886">
    <property type="term" value="C:plasma membrane"/>
    <property type="evidence" value="ECO:0007669"/>
    <property type="project" value="UniProtKB-SubCell"/>
</dbReference>
<reference evidence="20 22" key="1">
    <citation type="journal article" date="2013" name="Genome Biol.">
        <title>Draft genome of the mountain pine beetle, Dendroctonus ponderosae Hopkins, a major forest pest.</title>
        <authorList>
            <person name="Keeling C.I."/>
            <person name="Yuen M.M."/>
            <person name="Liao N.Y."/>
            <person name="Docking T.R."/>
            <person name="Chan S.K."/>
            <person name="Taylor G.A."/>
            <person name="Palmquist D.L."/>
            <person name="Jackman S.D."/>
            <person name="Nguyen A."/>
            <person name="Li M."/>
            <person name="Henderson H."/>
            <person name="Janes J.K."/>
            <person name="Zhao Y."/>
            <person name="Pandoh P."/>
            <person name="Moore R."/>
            <person name="Sperling F.A."/>
            <person name="Huber D.P."/>
            <person name="Birol I."/>
            <person name="Jones S.J."/>
            <person name="Bohlmann J."/>
        </authorList>
    </citation>
    <scope>NUCLEOTIDE SEQUENCE</scope>
</reference>
<dbReference type="Gene3D" id="1.20.58.390">
    <property type="entry name" value="Neurotransmitter-gated ion-channel transmembrane domain"/>
    <property type="match status" value="1"/>
</dbReference>
<evidence type="ECO:0000256" key="9">
    <source>
        <dbReference type="ARBA" id="ARBA00023180"/>
    </source>
</evidence>
<accession>N6U4I5</accession>
<dbReference type="InterPro" id="IPR006028">
    <property type="entry name" value="GABAA/Glycine_rcpt"/>
</dbReference>
<feature type="domain" description="Neurotransmitter-gated ion-channel ligand-binding" evidence="18">
    <location>
        <begin position="119"/>
        <end position="330"/>
    </location>
</feature>
<dbReference type="SUPFAM" id="SSF90112">
    <property type="entry name" value="Neurotransmitter-gated ion-channel transmembrane pore"/>
    <property type="match status" value="1"/>
</dbReference>
<dbReference type="HOGENOM" id="CLU_010920_0_2_1"/>
<dbReference type="InterPro" id="IPR006029">
    <property type="entry name" value="Neurotrans-gated_channel_TM"/>
</dbReference>